<dbReference type="InterPro" id="IPR017748">
    <property type="entry name" value="TagF"/>
</dbReference>
<proteinExistence type="predicted"/>
<sequence length="214" mass="23770">MSEEPGSTAAPAWFGKLPGMGDFAQRRMPALFRDPWDRWLQQGLARLRARRSDWTERYLKAPLWCFVLSEGVIDGRSWLGVLMPSVDGVGRYFPLTLAAELVSSRTELQGEVLARTQRWWTLAAQAALEGLEHDLDALRFDARLNELFAGYAAEPDTGEHAPLALPEVGHSLWFTDPGAERGPGMTSQGLPQDEQFEALFGFNSEPGVRQEAGP</sequence>
<dbReference type="Gene3D" id="3.40.1730.10">
    <property type="entry name" value="pa0076 domain"/>
    <property type="match status" value="1"/>
</dbReference>
<evidence type="ECO:0000313" key="2">
    <source>
        <dbReference type="Proteomes" id="UP001184230"/>
    </source>
</evidence>
<protein>
    <submittedName>
        <fullName evidence="1">Type VI secretion system protein ImpM</fullName>
    </submittedName>
</protein>
<keyword evidence="2" id="KW-1185">Reference proteome</keyword>
<comment type="caution">
    <text evidence="1">The sequence shown here is derived from an EMBL/GenBank/DDBJ whole genome shotgun (WGS) entry which is preliminary data.</text>
</comment>
<reference evidence="1 2" key="1">
    <citation type="submission" date="2023-07" db="EMBL/GenBank/DDBJ databases">
        <title>Sorghum-associated microbial communities from plants grown in Nebraska, USA.</title>
        <authorList>
            <person name="Schachtman D."/>
        </authorList>
    </citation>
    <scope>NUCLEOTIDE SEQUENCE [LARGE SCALE GENOMIC DNA]</scope>
    <source>
        <strain evidence="1 2">DS1781</strain>
    </source>
</reference>
<accession>A0ABU1NMU1</accession>
<organism evidence="1 2">
    <name type="scientific">Variovorax soli</name>
    <dbReference type="NCBI Taxonomy" id="376815"/>
    <lineage>
        <taxon>Bacteria</taxon>
        <taxon>Pseudomonadati</taxon>
        <taxon>Pseudomonadota</taxon>
        <taxon>Betaproteobacteria</taxon>
        <taxon>Burkholderiales</taxon>
        <taxon>Comamonadaceae</taxon>
        <taxon>Variovorax</taxon>
    </lineage>
</organism>
<evidence type="ECO:0000313" key="1">
    <source>
        <dbReference type="EMBL" id="MDR6539774.1"/>
    </source>
</evidence>
<dbReference type="Pfam" id="PF09867">
    <property type="entry name" value="TagF_N"/>
    <property type="match status" value="1"/>
</dbReference>
<dbReference type="EMBL" id="JAVDRF010000026">
    <property type="protein sequence ID" value="MDR6539774.1"/>
    <property type="molecule type" value="Genomic_DNA"/>
</dbReference>
<dbReference type="NCBIfam" id="TIGR03373">
    <property type="entry name" value="VI_minor_4"/>
    <property type="match status" value="1"/>
</dbReference>
<dbReference type="Proteomes" id="UP001184230">
    <property type="component" value="Unassembled WGS sequence"/>
</dbReference>
<dbReference type="RefSeq" id="WP_309907742.1">
    <property type="nucleotide sequence ID" value="NZ_JAVDRF010000026.1"/>
</dbReference>
<dbReference type="InterPro" id="IPR038225">
    <property type="entry name" value="TagF_sf"/>
</dbReference>
<gene>
    <name evidence="1" type="ORF">J2739_005576</name>
</gene>
<name>A0ABU1NMU1_9BURK</name>